<accession>A0A1C3W5G1</accession>
<dbReference type="InterPro" id="IPR036086">
    <property type="entry name" value="ParB/Sulfiredoxin_sf"/>
</dbReference>
<dbReference type="SUPFAM" id="SSF110849">
    <property type="entry name" value="ParB/Sulfiredoxin"/>
    <property type="match status" value="1"/>
</dbReference>
<organism evidence="3 4">
    <name type="scientific">Bradyrhizobium shewense</name>
    <dbReference type="NCBI Taxonomy" id="1761772"/>
    <lineage>
        <taxon>Bacteria</taxon>
        <taxon>Pseudomonadati</taxon>
        <taxon>Pseudomonadota</taxon>
        <taxon>Alphaproteobacteria</taxon>
        <taxon>Hyphomicrobiales</taxon>
        <taxon>Nitrobacteraceae</taxon>
        <taxon>Bradyrhizobium</taxon>
    </lineage>
</organism>
<dbReference type="AlphaFoldDB" id="A0A1C3W5G1"/>
<feature type="domain" description="ParB-like N-terminal" evidence="2">
    <location>
        <begin position="5"/>
        <end position="107"/>
    </location>
</feature>
<protein>
    <submittedName>
        <fullName evidence="3">ParB-like nuclease domain-containing protein</fullName>
    </submittedName>
</protein>
<name>A0A1C3W5G1_9BRAD</name>
<gene>
    <name evidence="3" type="ORF">GA0061098_1006309</name>
</gene>
<feature type="region of interest" description="Disordered" evidence="1">
    <location>
        <begin position="115"/>
        <end position="171"/>
    </location>
</feature>
<dbReference type="InterPro" id="IPR003115">
    <property type="entry name" value="ParB_N"/>
</dbReference>
<keyword evidence="4" id="KW-1185">Reference proteome</keyword>
<evidence type="ECO:0000256" key="1">
    <source>
        <dbReference type="SAM" id="MobiDB-lite"/>
    </source>
</evidence>
<evidence type="ECO:0000313" key="3">
    <source>
        <dbReference type="EMBL" id="SCB35111.1"/>
    </source>
</evidence>
<dbReference type="EMBL" id="FMAI01000006">
    <property type="protein sequence ID" value="SCB35111.1"/>
    <property type="molecule type" value="Genomic_DNA"/>
</dbReference>
<dbReference type="SMART" id="SM00470">
    <property type="entry name" value="ParB"/>
    <property type="match status" value="1"/>
</dbReference>
<dbReference type="Gene3D" id="3.90.1530.30">
    <property type="match status" value="1"/>
</dbReference>
<sequence length="171" mass="18526">MPKPESFPIEKIFVPTKQKKAIKPETVAEVAESIMEIGQQEPISVRLDGDRLVLVEGLHRLEACKALGETTILGVLVPAELAQPKPLLSERPEVEAERIKMARLKQLRLEREAAEASTTALKGAGATEAPRTRLAKGVRDTPKASPGRTAKSAPKSLSAWITQQKGSGGRY</sequence>
<evidence type="ECO:0000259" key="2">
    <source>
        <dbReference type="SMART" id="SM00470"/>
    </source>
</evidence>
<proteinExistence type="predicted"/>
<dbReference type="Proteomes" id="UP000199184">
    <property type="component" value="Unassembled WGS sequence"/>
</dbReference>
<dbReference type="RefSeq" id="WP_091956896.1">
    <property type="nucleotide sequence ID" value="NZ_FMAI01000006.1"/>
</dbReference>
<reference evidence="4" key="1">
    <citation type="submission" date="2016-08" db="EMBL/GenBank/DDBJ databases">
        <authorList>
            <person name="Varghese N."/>
            <person name="Submissions Spin"/>
        </authorList>
    </citation>
    <scope>NUCLEOTIDE SEQUENCE [LARGE SCALE GENOMIC DNA]</scope>
    <source>
        <strain evidence="4">ERR11</strain>
    </source>
</reference>
<evidence type="ECO:0000313" key="4">
    <source>
        <dbReference type="Proteomes" id="UP000199184"/>
    </source>
</evidence>
<dbReference type="Pfam" id="PF02195">
    <property type="entry name" value="ParB_N"/>
    <property type="match status" value="1"/>
</dbReference>